<organism evidence="1">
    <name type="scientific">Eucalyptus grandis</name>
    <name type="common">Flooded gum</name>
    <dbReference type="NCBI Taxonomy" id="71139"/>
    <lineage>
        <taxon>Eukaryota</taxon>
        <taxon>Viridiplantae</taxon>
        <taxon>Streptophyta</taxon>
        <taxon>Embryophyta</taxon>
        <taxon>Tracheophyta</taxon>
        <taxon>Spermatophyta</taxon>
        <taxon>Magnoliopsida</taxon>
        <taxon>eudicotyledons</taxon>
        <taxon>Gunneridae</taxon>
        <taxon>Pentapetalae</taxon>
        <taxon>rosids</taxon>
        <taxon>malvids</taxon>
        <taxon>Myrtales</taxon>
        <taxon>Myrtaceae</taxon>
        <taxon>Myrtoideae</taxon>
        <taxon>Eucalypteae</taxon>
        <taxon>Eucalyptus</taxon>
    </lineage>
</organism>
<dbReference type="InterPro" id="IPR046349">
    <property type="entry name" value="C1-like_sf"/>
</dbReference>
<evidence type="ECO:0000313" key="1">
    <source>
        <dbReference type="EMBL" id="KCW90312.1"/>
    </source>
</evidence>
<dbReference type="Gramene" id="KCW90312">
    <property type="protein sequence ID" value="KCW90312"/>
    <property type="gene ID" value="EUGRSUZ_A02455"/>
</dbReference>
<gene>
    <name evidence="1" type="ORF">EUGRSUZ_A02455</name>
</gene>
<name>A0A059DIA8_EUCGR</name>
<protein>
    <recommendedName>
        <fullName evidence="2">DC1 domain-containing protein</fullName>
    </recommendedName>
</protein>
<dbReference type="AlphaFoldDB" id="A0A059DIA8"/>
<proteinExistence type="predicted"/>
<dbReference type="EMBL" id="KK198753">
    <property type="protein sequence ID" value="KCW90312.1"/>
    <property type="molecule type" value="Genomic_DNA"/>
</dbReference>
<reference evidence="1" key="1">
    <citation type="submission" date="2013-07" db="EMBL/GenBank/DDBJ databases">
        <title>The genome of Eucalyptus grandis.</title>
        <authorList>
            <person name="Schmutz J."/>
            <person name="Hayes R."/>
            <person name="Myburg A."/>
            <person name="Tuskan G."/>
            <person name="Grattapaglia D."/>
            <person name="Rokhsar D.S."/>
        </authorList>
    </citation>
    <scope>NUCLEOTIDE SEQUENCE</scope>
    <source>
        <tissue evidence="1">Leaf extractions</tissue>
    </source>
</reference>
<sequence>MPELVQHPADPGHDLKFLLTPCFHCRAWGHQGAGSFYHCHLCQVQYHSLCLLMPLAKGSHSHPHELHLKFFPPYGDFQGFCCDLWGNPGFDRGLYRYHCLTLLAPSSSFRGNSTCKACEQQVNGSFSLQLCRV</sequence>
<evidence type="ECO:0008006" key="2">
    <source>
        <dbReference type="Google" id="ProtNLM"/>
    </source>
</evidence>
<dbReference type="SUPFAM" id="SSF57889">
    <property type="entry name" value="Cysteine-rich domain"/>
    <property type="match status" value="1"/>
</dbReference>
<accession>A0A059DIA8</accession>
<dbReference type="InParanoid" id="A0A059DIA8"/>